<dbReference type="InParanoid" id="E2AP08"/>
<dbReference type="CDD" id="cd22967">
    <property type="entry name" value="DD_AK7"/>
    <property type="match status" value="1"/>
</dbReference>
<dbReference type="GO" id="GO:0016301">
    <property type="term" value="F:kinase activity"/>
    <property type="evidence" value="ECO:0007669"/>
    <property type="project" value="UniProtKB-KW"/>
</dbReference>
<evidence type="ECO:0000313" key="3">
    <source>
        <dbReference type="EMBL" id="EFN64840.1"/>
    </source>
</evidence>
<keyword evidence="1" id="KW-0175">Coiled coil</keyword>
<feature type="transmembrane region" description="Helical" evidence="2">
    <location>
        <begin position="93"/>
        <end position="110"/>
    </location>
</feature>
<dbReference type="STRING" id="104421.E2AP08"/>
<proteinExistence type="predicted"/>
<protein>
    <submittedName>
        <fullName evidence="3">Putative adenylate kinase 7</fullName>
    </submittedName>
</protein>
<keyword evidence="3" id="KW-0808">Transferase</keyword>
<keyword evidence="4" id="KW-1185">Reference proteome</keyword>
<name>E2AP08_CAMFO</name>
<dbReference type="EMBL" id="GL441439">
    <property type="protein sequence ID" value="EFN64840.1"/>
    <property type="molecule type" value="Genomic_DNA"/>
</dbReference>
<keyword evidence="3" id="KW-0418">Kinase</keyword>
<sequence>MEAARKRAEAETRAAEAAEKLQKEREILECKRQRKEKMKEWTNLLEKLKQEEEERLCILAEPLRHYLTKYVFPTLTEALIEVAKLRPEDPIDFLVSISSFVIFYTAFVLFSEKHSLIILIYYTHGPYRKEMIVKYSFPSHMLPLTIHR</sequence>
<gene>
    <name evidence="3" type="ORF">EAG_03610</name>
</gene>
<accession>E2AP08</accession>
<dbReference type="Proteomes" id="UP000000311">
    <property type="component" value="Unassembled WGS sequence"/>
</dbReference>
<keyword evidence="2" id="KW-1133">Transmembrane helix</keyword>
<dbReference type="InterPro" id="IPR007858">
    <property type="entry name" value="Dpy-30_motif"/>
</dbReference>
<reference evidence="3 4" key="1">
    <citation type="journal article" date="2010" name="Science">
        <title>Genomic comparison of the ants Camponotus floridanus and Harpegnathos saltator.</title>
        <authorList>
            <person name="Bonasio R."/>
            <person name="Zhang G."/>
            <person name="Ye C."/>
            <person name="Mutti N.S."/>
            <person name="Fang X."/>
            <person name="Qin N."/>
            <person name="Donahue G."/>
            <person name="Yang P."/>
            <person name="Li Q."/>
            <person name="Li C."/>
            <person name="Zhang P."/>
            <person name="Huang Z."/>
            <person name="Berger S.L."/>
            <person name="Reinberg D."/>
            <person name="Wang J."/>
            <person name="Liebig J."/>
        </authorList>
    </citation>
    <scope>NUCLEOTIDE SEQUENCE [LARGE SCALE GENOMIC DNA]</scope>
    <source>
        <strain evidence="4">C129</strain>
    </source>
</reference>
<organism evidence="4">
    <name type="scientific">Camponotus floridanus</name>
    <name type="common">Florida carpenter ant</name>
    <dbReference type="NCBI Taxonomy" id="104421"/>
    <lineage>
        <taxon>Eukaryota</taxon>
        <taxon>Metazoa</taxon>
        <taxon>Ecdysozoa</taxon>
        <taxon>Arthropoda</taxon>
        <taxon>Hexapoda</taxon>
        <taxon>Insecta</taxon>
        <taxon>Pterygota</taxon>
        <taxon>Neoptera</taxon>
        <taxon>Endopterygota</taxon>
        <taxon>Hymenoptera</taxon>
        <taxon>Apocrita</taxon>
        <taxon>Aculeata</taxon>
        <taxon>Formicoidea</taxon>
        <taxon>Formicidae</taxon>
        <taxon>Formicinae</taxon>
        <taxon>Camponotus</taxon>
    </lineage>
</organism>
<keyword evidence="2" id="KW-0812">Transmembrane</keyword>
<evidence type="ECO:0000256" key="2">
    <source>
        <dbReference type="SAM" id="Phobius"/>
    </source>
</evidence>
<dbReference type="InterPro" id="IPR047499">
    <property type="entry name" value="DD_AK7"/>
</dbReference>
<evidence type="ECO:0000313" key="4">
    <source>
        <dbReference type="Proteomes" id="UP000000311"/>
    </source>
</evidence>
<dbReference type="Gene3D" id="1.20.890.10">
    <property type="entry name" value="cAMP-dependent protein kinase regulatory subunit, dimerization-anchoring domain"/>
    <property type="match status" value="1"/>
</dbReference>
<dbReference type="Pfam" id="PF05186">
    <property type="entry name" value="Dpy-30"/>
    <property type="match status" value="1"/>
</dbReference>
<feature type="coiled-coil region" evidence="1">
    <location>
        <begin position="1"/>
        <end position="54"/>
    </location>
</feature>
<keyword evidence="2" id="KW-0472">Membrane</keyword>
<dbReference type="AlphaFoldDB" id="E2AP08"/>
<evidence type="ECO:0000256" key="1">
    <source>
        <dbReference type="SAM" id="Coils"/>
    </source>
</evidence>